<sequence>MRIVGTNRDTISIVTAIRDDIHERCASMEAESVEMRRVAICIQGLAEMLKTDHNLLPMCWCRPGCGVDSLVIVLTKCYSELSLHLQMYCHSRTFTLPPRTYSS</sequence>
<organism evidence="1">
    <name type="scientific">viral metagenome</name>
    <dbReference type="NCBI Taxonomy" id="1070528"/>
    <lineage>
        <taxon>unclassified sequences</taxon>
        <taxon>metagenomes</taxon>
        <taxon>organismal metagenomes</taxon>
    </lineage>
</organism>
<dbReference type="EMBL" id="MN740609">
    <property type="protein sequence ID" value="QHU35479.1"/>
    <property type="molecule type" value="Genomic_DNA"/>
</dbReference>
<proteinExistence type="predicted"/>
<accession>A0A6C0LXJ0</accession>
<name>A0A6C0LXJ0_9ZZZZ</name>
<reference evidence="1" key="1">
    <citation type="journal article" date="2020" name="Nature">
        <title>Giant virus diversity and host interactions through global metagenomics.</title>
        <authorList>
            <person name="Schulz F."/>
            <person name="Roux S."/>
            <person name="Paez-Espino D."/>
            <person name="Jungbluth S."/>
            <person name="Walsh D.A."/>
            <person name="Denef V.J."/>
            <person name="McMahon K.D."/>
            <person name="Konstantinidis K.T."/>
            <person name="Eloe-Fadrosh E.A."/>
            <person name="Kyrpides N.C."/>
            <person name="Woyke T."/>
        </authorList>
    </citation>
    <scope>NUCLEOTIDE SEQUENCE</scope>
    <source>
        <strain evidence="1">GVMAG-S-1029409-49</strain>
    </source>
</reference>
<protein>
    <submittedName>
        <fullName evidence="1">Uncharacterized protein</fullName>
    </submittedName>
</protein>
<evidence type="ECO:0000313" key="1">
    <source>
        <dbReference type="EMBL" id="QHU35479.1"/>
    </source>
</evidence>
<dbReference type="AlphaFoldDB" id="A0A6C0LXJ0"/>